<gene>
    <name evidence="1" type="ORF">GOP47_0010650</name>
</gene>
<dbReference type="EMBL" id="JABFUD020000010">
    <property type="protein sequence ID" value="KAI5074689.1"/>
    <property type="molecule type" value="Genomic_DNA"/>
</dbReference>
<organism evidence="1 2">
    <name type="scientific">Adiantum capillus-veneris</name>
    <name type="common">Maidenhair fern</name>
    <dbReference type="NCBI Taxonomy" id="13818"/>
    <lineage>
        <taxon>Eukaryota</taxon>
        <taxon>Viridiplantae</taxon>
        <taxon>Streptophyta</taxon>
        <taxon>Embryophyta</taxon>
        <taxon>Tracheophyta</taxon>
        <taxon>Polypodiopsida</taxon>
        <taxon>Polypodiidae</taxon>
        <taxon>Polypodiales</taxon>
        <taxon>Pteridineae</taxon>
        <taxon>Pteridaceae</taxon>
        <taxon>Vittarioideae</taxon>
        <taxon>Adiantum</taxon>
    </lineage>
</organism>
<evidence type="ECO:0000313" key="1">
    <source>
        <dbReference type="EMBL" id="KAI5074689.1"/>
    </source>
</evidence>
<name>A0A9D4UVB2_ADICA</name>
<comment type="caution">
    <text evidence="1">The sequence shown here is derived from an EMBL/GenBank/DDBJ whole genome shotgun (WGS) entry which is preliminary data.</text>
</comment>
<accession>A0A9D4UVB2</accession>
<proteinExistence type="predicted"/>
<sequence length="82" mass="8785">MGSGPGLVIMGICMAVHNTPGVDSGGNYYLGSWVDCAAIFHSCPACLCSRSKLAFHIYLVVRFSDCIAECYLSTESIKVLSF</sequence>
<dbReference type="Proteomes" id="UP000886520">
    <property type="component" value="Chromosome 10"/>
</dbReference>
<keyword evidence="2" id="KW-1185">Reference proteome</keyword>
<protein>
    <submittedName>
        <fullName evidence="1">Uncharacterized protein</fullName>
    </submittedName>
</protein>
<evidence type="ECO:0000313" key="2">
    <source>
        <dbReference type="Proteomes" id="UP000886520"/>
    </source>
</evidence>
<reference evidence="1" key="1">
    <citation type="submission" date="2021-01" db="EMBL/GenBank/DDBJ databases">
        <title>Adiantum capillus-veneris genome.</title>
        <authorList>
            <person name="Fang Y."/>
            <person name="Liao Q."/>
        </authorList>
    </citation>
    <scope>NUCLEOTIDE SEQUENCE</scope>
    <source>
        <strain evidence="1">H3</strain>
        <tissue evidence="1">Leaf</tissue>
    </source>
</reference>
<dbReference type="AlphaFoldDB" id="A0A9D4UVB2"/>